<comment type="similarity">
    <text evidence="1 10">Belongs to the glutaminase PdxT/SNO family.</text>
</comment>
<dbReference type="PANTHER" id="PTHR31559:SF0">
    <property type="entry name" value="PYRIDOXAL 5'-PHOSPHATE SYNTHASE SUBUNIT SNO1-RELATED"/>
    <property type="match status" value="1"/>
</dbReference>
<dbReference type="InterPro" id="IPR029062">
    <property type="entry name" value="Class_I_gatase-like"/>
</dbReference>
<dbReference type="Proteomes" id="UP000027584">
    <property type="component" value="Unassembled WGS sequence"/>
</dbReference>
<dbReference type="UniPathway" id="UPA00245"/>
<dbReference type="GO" id="GO:1903600">
    <property type="term" value="C:glutaminase complex"/>
    <property type="evidence" value="ECO:0007669"/>
    <property type="project" value="TreeGrafter"/>
</dbReference>
<organism evidence="13 14">
    <name type="scientific">Streptococcus gallolyticus</name>
    <dbReference type="NCBI Taxonomy" id="315405"/>
    <lineage>
        <taxon>Bacteria</taxon>
        <taxon>Bacillati</taxon>
        <taxon>Bacillota</taxon>
        <taxon>Bacilli</taxon>
        <taxon>Lactobacillales</taxon>
        <taxon>Streptococcaceae</taxon>
        <taxon>Streptococcus</taxon>
    </lineage>
</organism>
<dbReference type="Pfam" id="PF01174">
    <property type="entry name" value="SNO"/>
    <property type="match status" value="1"/>
</dbReference>
<evidence type="ECO:0000256" key="10">
    <source>
        <dbReference type="HAMAP-Rule" id="MF_01615"/>
    </source>
</evidence>
<dbReference type="GO" id="GO:0036381">
    <property type="term" value="F:pyridoxal 5'-phosphate synthase (glutamine hydrolysing) activity"/>
    <property type="evidence" value="ECO:0007669"/>
    <property type="project" value="UniProtKB-UniRule"/>
</dbReference>
<comment type="pathway">
    <text evidence="10">Cofactor biosynthesis; pyridoxal 5'-phosphate biosynthesis.</text>
</comment>
<keyword evidence="4 10" id="KW-0315">Glutamine amidotransferase</keyword>
<dbReference type="CDD" id="cd01749">
    <property type="entry name" value="GATase1_PB"/>
    <property type="match status" value="1"/>
</dbReference>
<protein>
    <recommendedName>
        <fullName evidence="10">Pyridoxal 5'-phosphate synthase subunit PdxT</fullName>
        <ecNumber evidence="10">4.3.3.6</ecNumber>
    </recommendedName>
    <alternativeName>
        <fullName evidence="10">Pdx2</fullName>
    </alternativeName>
    <alternativeName>
        <fullName evidence="10">Pyridoxal 5'-phosphate synthase glutaminase subunit</fullName>
        <ecNumber evidence="10">3.5.1.2</ecNumber>
    </alternativeName>
</protein>
<accession>A0A060RKX4</accession>
<dbReference type="GO" id="GO:0042823">
    <property type="term" value="P:pyridoxal phosphate biosynthetic process"/>
    <property type="evidence" value="ECO:0007669"/>
    <property type="project" value="UniProtKB-UniRule"/>
</dbReference>
<dbReference type="FunFam" id="3.40.50.880:FF:000010">
    <property type="entry name" value="uncharacterized protein LOC100176842 isoform X2"/>
    <property type="match status" value="1"/>
</dbReference>
<dbReference type="GO" id="GO:0008614">
    <property type="term" value="P:pyridoxine metabolic process"/>
    <property type="evidence" value="ECO:0007669"/>
    <property type="project" value="TreeGrafter"/>
</dbReference>
<dbReference type="PIRSF" id="PIRSF005639">
    <property type="entry name" value="Glut_amidoT_SNO"/>
    <property type="match status" value="1"/>
</dbReference>
<evidence type="ECO:0000256" key="12">
    <source>
        <dbReference type="PIRSR" id="PIRSR005639-2"/>
    </source>
</evidence>
<feature type="binding site" evidence="10 12">
    <location>
        <begin position="134"/>
        <end position="135"/>
    </location>
    <ligand>
        <name>L-glutamine</name>
        <dbReference type="ChEBI" id="CHEBI:58359"/>
    </ligand>
</feature>
<dbReference type="RefSeq" id="WP_039694509.1">
    <property type="nucleotide sequence ID" value="NZ_FNFJ01000001.1"/>
</dbReference>
<evidence type="ECO:0000256" key="4">
    <source>
        <dbReference type="ARBA" id="ARBA00022962"/>
    </source>
</evidence>
<dbReference type="PROSITE" id="PS51130">
    <property type="entry name" value="PDXT_SNO_2"/>
    <property type="match status" value="1"/>
</dbReference>
<keyword evidence="5 10" id="KW-0456">Lyase</keyword>
<evidence type="ECO:0000256" key="5">
    <source>
        <dbReference type="ARBA" id="ARBA00023239"/>
    </source>
</evidence>
<feature type="active site" description="Charge relay system" evidence="10 11">
    <location>
        <position position="170"/>
    </location>
</feature>
<dbReference type="EMBL" id="CCBC010000178">
    <property type="protein sequence ID" value="CDO18291.1"/>
    <property type="molecule type" value="Genomic_DNA"/>
</dbReference>
<comment type="subunit">
    <text evidence="9 10">In the presence of PdxS, forms a dodecamer of heterodimers. Only shows activity in the heterodimer.</text>
</comment>
<dbReference type="InterPro" id="IPR021196">
    <property type="entry name" value="PdxT/SNO_CS"/>
</dbReference>
<keyword evidence="3 10" id="KW-0663">Pyridoxal phosphate</keyword>
<comment type="catalytic activity">
    <reaction evidence="7 10">
        <text>L-glutamine + H2O = L-glutamate + NH4(+)</text>
        <dbReference type="Rhea" id="RHEA:15889"/>
        <dbReference type="ChEBI" id="CHEBI:15377"/>
        <dbReference type="ChEBI" id="CHEBI:28938"/>
        <dbReference type="ChEBI" id="CHEBI:29985"/>
        <dbReference type="ChEBI" id="CHEBI:58359"/>
        <dbReference type="EC" id="3.5.1.2"/>
    </reaction>
</comment>
<dbReference type="GO" id="GO:0005829">
    <property type="term" value="C:cytosol"/>
    <property type="evidence" value="ECO:0007669"/>
    <property type="project" value="TreeGrafter"/>
</dbReference>
<keyword evidence="13" id="KW-0808">Transferase</keyword>
<evidence type="ECO:0000256" key="9">
    <source>
        <dbReference type="ARBA" id="ARBA00064749"/>
    </source>
</evidence>
<dbReference type="GO" id="GO:0016740">
    <property type="term" value="F:transferase activity"/>
    <property type="evidence" value="ECO:0007669"/>
    <property type="project" value="UniProtKB-KW"/>
</dbReference>
<feature type="active site" description="Charge relay system" evidence="10 11">
    <location>
        <position position="172"/>
    </location>
</feature>
<keyword evidence="2 10" id="KW-0378">Hydrolase</keyword>
<dbReference type="EC" id="3.5.1.2" evidence="10"/>
<dbReference type="EC" id="4.3.3.6" evidence="10"/>
<proteinExistence type="inferred from homology"/>
<name>A0A060RKX4_9STRE</name>
<dbReference type="PANTHER" id="PTHR31559">
    <property type="entry name" value="PYRIDOXAL 5'-PHOSPHATE SYNTHASE SUBUNIT SNO"/>
    <property type="match status" value="1"/>
</dbReference>
<comment type="function">
    <text evidence="8 10">Catalyzes the hydrolysis of glutamine to glutamate and ammonia as part of the biosynthesis of pyridoxal 5'-phosphate. The resulting ammonia molecule is channeled to the active site of PdxS.</text>
</comment>
<evidence type="ECO:0000256" key="2">
    <source>
        <dbReference type="ARBA" id="ARBA00022801"/>
    </source>
</evidence>
<dbReference type="SUPFAM" id="SSF52317">
    <property type="entry name" value="Class I glutamine amidotransferase-like"/>
    <property type="match status" value="1"/>
</dbReference>
<dbReference type="GO" id="GO:0006543">
    <property type="term" value="P:L-glutamine catabolic process"/>
    <property type="evidence" value="ECO:0007669"/>
    <property type="project" value="UniProtKB-UniRule"/>
</dbReference>
<evidence type="ECO:0000256" key="3">
    <source>
        <dbReference type="ARBA" id="ARBA00022898"/>
    </source>
</evidence>
<dbReference type="Gene3D" id="3.40.50.880">
    <property type="match status" value="1"/>
</dbReference>
<evidence type="ECO:0000256" key="8">
    <source>
        <dbReference type="ARBA" id="ARBA00054599"/>
    </source>
</evidence>
<evidence type="ECO:0000313" key="13">
    <source>
        <dbReference type="EMBL" id="CDO18291.1"/>
    </source>
</evidence>
<dbReference type="InterPro" id="IPR002161">
    <property type="entry name" value="PdxT/SNO"/>
</dbReference>
<evidence type="ECO:0000256" key="11">
    <source>
        <dbReference type="PIRSR" id="PIRSR005639-1"/>
    </source>
</evidence>
<reference evidence="13 14" key="2">
    <citation type="submission" date="2014-05" db="EMBL/GenBank/DDBJ databases">
        <title>Genome sequence of Streptococcus gallolyticus.</title>
        <authorList>
            <person name="Del Campo R."/>
        </authorList>
    </citation>
    <scope>NUCLEOTIDE SEQUENCE [LARGE SCALE GENOMIC DNA]</scope>
    <source>
        <strain evidence="13 14">LMG17956</strain>
    </source>
</reference>
<comment type="catalytic activity">
    <reaction evidence="6 10">
        <text>aldehydo-D-ribose 5-phosphate + D-glyceraldehyde 3-phosphate + L-glutamine = pyridoxal 5'-phosphate + L-glutamate + phosphate + 3 H2O + H(+)</text>
        <dbReference type="Rhea" id="RHEA:31507"/>
        <dbReference type="ChEBI" id="CHEBI:15377"/>
        <dbReference type="ChEBI" id="CHEBI:15378"/>
        <dbReference type="ChEBI" id="CHEBI:29985"/>
        <dbReference type="ChEBI" id="CHEBI:43474"/>
        <dbReference type="ChEBI" id="CHEBI:58273"/>
        <dbReference type="ChEBI" id="CHEBI:58359"/>
        <dbReference type="ChEBI" id="CHEBI:59776"/>
        <dbReference type="ChEBI" id="CHEBI:597326"/>
        <dbReference type="EC" id="4.3.3.6"/>
    </reaction>
</comment>
<reference evidence="13 14" key="1">
    <citation type="submission" date="2014-02" db="EMBL/GenBank/DDBJ databases">
        <authorList>
            <person name="Manrique M."/>
        </authorList>
    </citation>
    <scope>NUCLEOTIDE SEQUENCE [LARGE SCALE GENOMIC DNA]</scope>
    <source>
        <strain evidence="13 14">LMG17956</strain>
    </source>
</reference>
<dbReference type="PROSITE" id="PS51273">
    <property type="entry name" value="GATASE_TYPE_1"/>
    <property type="match status" value="1"/>
</dbReference>
<dbReference type="PROSITE" id="PS01236">
    <property type="entry name" value="PDXT_SNO_1"/>
    <property type="match status" value="1"/>
</dbReference>
<feature type="binding site" evidence="10 12">
    <location>
        <position position="107"/>
    </location>
    <ligand>
        <name>L-glutamine</name>
        <dbReference type="ChEBI" id="CHEBI:58359"/>
    </ligand>
</feature>
<dbReference type="NCBIfam" id="TIGR03800">
    <property type="entry name" value="PLP_synth_Pdx2"/>
    <property type="match status" value="1"/>
</dbReference>
<feature type="active site" description="Nucleophile" evidence="10 11">
    <location>
        <position position="80"/>
    </location>
</feature>
<sequence length="190" mass="20834">MVLIGVLALQGDFEEHCQKVRALGGQAIEIRQREDLQAPLDGIILPGGESTVQGKLLQDLELLKPLQDKIAAGLPVFATCAGLILLAEKIENQQENYLATLPVAVKRNAYGRQLGSFYTELDFSDLGQLPATFIRAPYISKVSKGVDILAEKDGKIVAVRYQNQLGLAFHPEVDSDDSIHAYFLKICQTK</sequence>
<evidence type="ECO:0000256" key="7">
    <source>
        <dbReference type="ARBA" id="ARBA00049534"/>
    </source>
</evidence>
<dbReference type="AlphaFoldDB" id="A0A060RKX4"/>
<evidence type="ECO:0000313" key="14">
    <source>
        <dbReference type="Proteomes" id="UP000027584"/>
    </source>
</evidence>
<evidence type="ECO:0000256" key="1">
    <source>
        <dbReference type="ARBA" id="ARBA00008345"/>
    </source>
</evidence>
<comment type="caution">
    <text evidence="13">The sequence shown here is derived from an EMBL/GenBank/DDBJ whole genome shotgun (WGS) entry which is preliminary data.</text>
</comment>
<gene>
    <name evidence="10" type="primary">pdxT</name>
    <name evidence="13" type="ORF">BN963_SGAL_01489</name>
</gene>
<feature type="binding site" evidence="10 12">
    <location>
        <begin position="48"/>
        <end position="50"/>
    </location>
    <ligand>
        <name>L-glutamine</name>
        <dbReference type="ChEBI" id="CHEBI:58359"/>
    </ligand>
</feature>
<evidence type="ECO:0000256" key="6">
    <source>
        <dbReference type="ARBA" id="ARBA00047992"/>
    </source>
</evidence>
<dbReference type="GO" id="GO:0004359">
    <property type="term" value="F:glutaminase activity"/>
    <property type="evidence" value="ECO:0007669"/>
    <property type="project" value="UniProtKB-UniRule"/>
</dbReference>
<dbReference type="HAMAP" id="MF_01615">
    <property type="entry name" value="PdxT"/>
    <property type="match status" value="1"/>
</dbReference>